<evidence type="ECO:0000313" key="2">
    <source>
        <dbReference type="Proteomes" id="UP000499080"/>
    </source>
</evidence>
<name>A0A4Y2LKN9_ARAVE</name>
<dbReference type="Proteomes" id="UP000499080">
    <property type="component" value="Unassembled WGS sequence"/>
</dbReference>
<accession>A0A4Y2LKN9</accession>
<organism evidence="1 2">
    <name type="scientific">Araneus ventricosus</name>
    <name type="common">Orbweaver spider</name>
    <name type="synonym">Epeira ventricosa</name>
    <dbReference type="NCBI Taxonomy" id="182803"/>
    <lineage>
        <taxon>Eukaryota</taxon>
        <taxon>Metazoa</taxon>
        <taxon>Ecdysozoa</taxon>
        <taxon>Arthropoda</taxon>
        <taxon>Chelicerata</taxon>
        <taxon>Arachnida</taxon>
        <taxon>Araneae</taxon>
        <taxon>Araneomorphae</taxon>
        <taxon>Entelegynae</taxon>
        <taxon>Araneoidea</taxon>
        <taxon>Araneidae</taxon>
        <taxon>Araneus</taxon>
    </lineage>
</organism>
<reference evidence="1 2" key="1">
    <citation type="journal article" date="2019" name="Sci. Rep.">
        <title>Orb-weaving spider Araneus ventricosus genome elucidates the spidroin gene catalogue.</title>
        <authorList>
            <person name="Kono N."/>
            <person name="Nakamura H."/>
            <person name="Ohtoshi R."/>
            <person name="Moran D.A.P."/>
            <person name="Shinohara A."/>
            <person name="Yoshida Y."/>
            <person name="Fujiwara M."/>
            <person name="Mori M."/>
            <person name="Tomita M."/>
            <person name="Arakawa K."/>
        </authorList>
    </citation>
    <scope>NUCLEOTIDE SEQUENCE [LARGE SCALE GENOMIC DNA]</scope>
</reference>
<proteinExistence type="predicted"/>
<sequence length="236" mass="27158">MAAPGDTRNINRFLPPLFHLAVVKIAVPLFKEFGLQTLDRVFTDIQHGNSARFNKRYHNNRIANRAKEKLLSIPERLRHSVLKAVTGLQRAVYSWHRDHRPIGSQPFWLRGPPVVKKNCGPLTKFTSKKLQTHIVHLYNICIPGWHREFTDMSCCRISEQELASPGGIVMVELWVPPPVIVPGGVRPWPGDWLLGLRPQYSSYYSGCHSDDPDAWSVWGQTQFLWLWSILYELICQ</sequence>
<evidence type="ECO:0000313" key="1">
    <source>
        <dbReference type="EMBL" id="GBN15308.1"/>
    </source>
</evidence>
<comment type="caution">
    <text evidence="1">The sequence shown here is derived from an EMBL/GenBank/DDBJ whole genome shotgun (WGS) entry which is preliminary data.</text>
</comment>
<dbReference type="AlphaFoldDB" id="A0A4Y2LKN9"/>
<keyword evidence="2" id="KW-1185">Reference proteome</keyword>
<dbReference type="EMBL" id="BGPR01006006">
    <property type="protein sequence ID" value="GBN15308.1"/>
    <property type="molecule type" value="Genomic_DNA"/>
</dbReference>
<gene>
    <name evidence="1" type="ORF">AVEN_6595_1</name>
</gene>
<protein>
    <submittedName>
        <fullName evidence="1">Uncharacterized protein</fullName>
    </submittedName>
</protein>